<name>A0ABU6SV28_9FABA</name>
<feature type="region of interest" description="Disordered" evidence="1">
    <location>
        <begin position="321"/>
        <end position="374"/>
    </location>
</feature>
<proteinExistence type="predicted"/>
<evidence type="ECO:0000313" key="4">
    <source>
        <dbReference type="Proteomes" id="UP001341840"/>
    </source>
</evidence>
<sequence length="374" mass="42926">MASKGKAPAKASSIRERGKILEERKALHERTIKFPEGEDTFEERILERGWGFMYEPSIPINLSWVREFYENKSKKDQREIFLRGRKITCSVSTIKKTLGIPKFRGKCGYSKISEAYNNKTLNMDEVLQVIGKEGATWWESPHKPVIPTRPKKKILNYEAWMWLKLVVCNIKPTRHETTLSMEVVLLIYALMRDMLVCLASVIRYAMNADPTKLKTHLLIFPMFITKWARDNNIPRFPRDIMVKIPKSQQFFPYGKCREDDEEVTPPVPSPAAPIDVPTPSAPSSPEPSRKELMRALRRNERIMRRHEQLMLMLHPRLDTSGLEQISSPDISQNLQGQRAGSAEKENAEEDDDFQSAEATGDASTYVGEESADDE</sequence>
<dbReference type="InterPro" id="IPR046796">
    <property type="entry name" value="Transposase_32_dom"/>
</dbReference>
<dbReference type="Pfam" id="PF20167">
    <property type="entry name" value="Transposase_32"/>
    <property type="match status" value="1"/>
</dbReference>
<reference evidence="3 4" key="1">
    <citation type="journal article" date="2023" name="Plants (Basel)">
        <title>Bridging the Gap: Combining Genomics and Transcriptomics Approaches to Understand Stylosanthes scabra, an Orphan Legume from the Brazilian Caatinga.</title>
        <authorList>
            <person name="Ferreira-Neto J.R.C."/>
            <person name="da Silva M.D."/>
            <person name="Binneck E."/>
            <person name="de Melo N.F."/>
            <person name="da Silva R.H."/>
            <person name="de Melo A.L.T.M."/>
            <person name="Pandolfi V."/>
            <person name="Bustamante F.O."/>
            <person name="Brasileiro-Vidal A.C."/>
            <person name="Benko-Iseppon A.M."/>
        </authorList>
    </citation>
    <scope>NUCLEOTIDE SEQUENCE [LARGE SCALE GENOMIC DNA]</scope>
    <source>
        <tissue evidence="3">Leaves</tissue>
    </source>
</reference>
<accession>A0ABU6SV28</accession>
<evidence type="ECO:0000259" key="2">
    <source>
        <dbReference type="Pfam" id="PF20167"/>
    </source>
</evidence>
<feature type="region of interest" description="Disordered" evidence="1">
    <location>
        <begin position="257"/>
        <end position="291"/>
    </location>
</feature>
<feature type="domain" description="Putative plant transposon protein" evidence="2">
    <location>
        <begin position="47"/>
        <end position="234"/>
    </location>
</feature>
<dbReference type="EMBL" id="JASCZI010062262">
    <property type="protein sequence ID" value="MED6140286.1"/>
    <property type="molecule type" value="Genomic_DNA"/>
</dbReference>
<dbReference type="Proteomes" id="UP001341840">
    <property type="component" value="Unassembled WGS sequence"/>
</dbReference>
<feature type="compositionally biased region" description="Polar residues" evidence="1">
    <location>
        <begin position="321"/>
        <end position="338"/>
    </location>
</feature>
<organism evidence="3 4">
    <name type="scientific">Stylosanthes scabra</name>
    <dbReference type="NCBI Taxonomy" id="79078"/>
    <lineage>
        <taxon>Eukaryota</taxon>
        <taxon>Viridiplantae</taxon>
        <taxon>Streptophyta</taxon>
        <taxon>Embryophyta</taxon>
        <taxon>Tracheophyta</taxon>
        <taxon>Spermatophyta</taxon>
        <taxon>Magnoliopsida</taxon>
        <taxon>eudicotyledons</taxon>
        <taxon>Gunneridae</taxon>
        <taxon>Pentapetalae</taxon>
        <taxon>rosids</taxon>
        <taxon>fabids</taxon>
        <taxon>Fabales</taxon>
        <taxon>Fabaceae</taxon>
        <taxon>Papilionoideae</taxon>
        <taxon>50 kb inversion clade</taxon>
        <taxon>dalbergioids sensu lato</taxon>
        <taxon>Dalbergieae</taxon>
        <taxon>Pterocarpus clade</taxon>
        <taxon>Stylosanthes</taxon>
    </lineage>
</organism>
<evidence type="ECO:0000313" key="3">
    <source>
        <dbReference type="EMBL" id="MED6140286.1"/>
    </source>
</evidence>
<comment type="caution">
    <text evidence="3">The sequence shown here is derived from an EMBL/GenBank/DDBJ whole genome shotgun (WGS) entry which is preliminary data.</text>
</comment>
<protein>
    <recommendedName>
        <fullName evidence="2">Putative plant transposon protein domain-containing protein</fullName>
    </recommendedName>
</protein>
<gene>
    <name evidence="3" type="ORF">PIB30_091699</name>
</gene>
<evidence type="ECO:0000256" key="1">
    <source>
        <dbReference type="SAM" id="MobiDB-lite"/>
    </source>
</evidence>
<keyword evidence="4" id="KW-1185">Reference proteome</keyword>